<proteinExistence type="predicted"/>
<comment type="catalytic activity">
    <reaction evidence="6">
        <text>an acyl-CoA + a 1,2-diacyl-sn-glycerol = a triacyl-sn-glycerol + CoA</text>
        <dbReference type="Rhea" id="RHEA:10868"/>
        <dbReference type="ChEBI" id="CHEBI:17815"/>
        <dbReference type="ChEBI" id="CHEBI:57287"/>
        <dbReference type="ChEBI" id="CHEBI:58342"/>
        <dbReference type="ChEBI" id="CHEBI:64615"/>
        <dbReference type="EC" id="2.3.1.20"/>
    </reaction>
</comment>
<keyword evidence="7" id="KW-1133">Transmembrane helix</keyword>
<protein>
    <recommendedName>
        <fullName evidence="3">diacylglycerol O-acyltransferase</fullName>
        <ecNumber evidence="3">2.3.1.20</ecNumber>
    </recommendedName>
</protein>
<dbReference type="EMBL" id="CM009298">
    <property type="protein sequence ID" value="PNT20573.1"/>
    <property type="molecule type" value="Genomic_DNA"/>
</dbReference>
<feature type="transmembrane region" description="Helical" evidence="7">
    <location>
        <begin position="97"/>
        <end position="117"/>
    </location>
</feature>
<dbReference type="Pfam" id="PF03007">
    <property type="entry name" value="WS_DGAT_cat"/>
    <property type="match status" value="1"/>
</dbReference>
<dbReference type="PANTHER" id="PTHR31650:SF41">
    <property type="entry name" value="O-ACYLTRANSFERASE WSD1-LIKE ISOFORM X1"/>
    <property type="match status" value="1"/>
</dbReference>
<evidence type="ECO:0000256" key="1">
    <source>
        <dbReference type="ARBA" id="ARBA00004771"/>
    </source>
</evidence>
<dbReference type="AlphaFoldDB" id="B9HS25"/>
<evidence type="ECO:0000259" key="8">
    <source>
        <dbReference type="Pfam" id="PF03007"/>
    </source>
</evidence>
<dbReference type="GO" id="GO:0019432">
    <property type="term" value="P:triglyceride biosynthetic process"/>
    <property type="evidence" value="ECO:0007669"/>
    <property type="project" value="UniProtKB-UniPathway"/>
</dbReference>
<gene>
    <name evidence="9" type="ORF">POPTR_009G099700</name>
</gene>
<evidence type="ECO:0000256" key="6">
    <source>
        <dbReference type="ARBA" id="ARBA00048109"/>
    </source>
</evidence>
<evidence type="ECO:0000256" key="4">
    <source>
        <dbReference type="ARBA" id="ARBA00022679"/>
    </source>
</evidence>
<dbReference type="EC" id="2.3.1.20" evidence="3"/>
<name>B9HS25_POPTR</name>
<evidence type="ECO:0000256" key="2">
    <source>
        <dbReference type="ARBA" id="ARBA00005189"/>
    </source>
</evidence>
<dbReference type="GO" id="GO:0004144">
    <property type="term" value="F:diacylglycerol O-acyltransferase activity"/>
    <property type="evidence" value="ECO:0007669"/>
    <property type="project" value="UniProtKB-EC"/>
</dbReference>
<reference evidence="9 10" key="1">
    <citation type="journal article" date="2006" name="Science">
        <title>The genome of black cottonwood, Populus trichocarpa (Torr. &amp; Gray).</title>
        <authorList>
            <person name="Tuskan G.A."/>
            <person name="Difazio S."/>
            <person name="Jansson S."/>
            <person name="Bohlmann J."/>
            <person name="Grigoriev I."/>
            <person name="Hellsten U."/>
            <person name="Putnam N."/>
            <person name="Ralph S."/>
            <person name="Rombauts S."/>
            <person name="Salamov A."/>
            <person name="Schein J."/>
            <person name="Sterck L."/>
            <person name="Aerts A."/>
            <person name="Bhalerao R.R."/>
            <person name="Bhalerao R.P."/>
            <person name="Blaudez D."/>
            <person name="Boerjan W."/>
            <person name="Brun A."/>
            <person name="Brunner A."/>
            <person name="Busov V."/>
            <person name="Campbell M."/>
            <person name="Carlson J."/>
            <person name="Chalot M."/>
            <person name="Chapman J."/>
            <person name="Chen G.L."/>
            <person name="Cooper D."/>
            <person name="Coutinho P.M."/>
            <person name="Couturier J."/>
            <person name="Covert S."/>
            <person name="Cronk Q."/>
            <person name="Cunningham R."/>
            <person name="Davis J."/>
            <person name="Degroeve S."/>
            <person name="Dejardin A."/>
            <person name="Depamphilis C."/>
            <person name="Detter J."/>
            <person name="Dirks B."/>
            <person name="Dubchak I."/>
            <person name="Duplessis S."/>
            <person name="Ehlting J."/>
            <person name="Ellis B."/>
            <person name="Gendler K."/>
            <person name="Goodstein D."/>
            <person name="Gribskov M."/>
            <person name="Grimwood J."/>
            <person name="Groover A."/>
            <person name="Gunter L."/>
            <person name="Hamberger B."/>
            <person name="Heinze B."/>
            <person name="Helariutta Y."/>
            <person name="Henrissat B."/>
            <person name="Holligan D."/>
            <person name="Holt R."/>
            <person name="Huang W."/>
            <person name="Islam-Faridi N."/>
            <person name="Jones S."/>
            <person name="Jones-Rhoades M."/>
            <person name="Jorgensen R."/>
            <person name="Joshi C."/>
            <person name="Kangasjarvi J."/>
            <person name="Karlsson J."/>
            <person name="Kelleher C."/>
            <person name="Kirkpatrick R."/>
            <person name="Kirst M."/>
            <person name="Kohler A."/>
            <person name="Kalluri U."/>
            <person name="Larimer F."/>
            <person name="Leebens-Mack J."/>
            <person name="Leple J.C."/>
            <person name="Locascio P."/>
            <person name="Lou Y."/>
            <person name="Lucas S."/>
            <person name="Martin F."/>
            <person name="Montanini B."/>
            <person name="Napoli C."/>
            <person name="Nelson D.R."/>
            <person name="Nelson C."/>
            <person name="Nieminen K."/>
            <person name="Nilsson O."/>
            <person name="Pereda V."/>
            <person name="Peter G."/>
            <person name="Philippe R."/>
            <person name="Pilate G."/>
            <person name="Poliakov A."/>
            <person name="Razumovskaya J."/>
            <person name="Richardson P."/>
            <person name="Rinaldi C."/>
            <person name="Ritland K."/>
            <person name="Rouze P."/>
            <person name="Ryaboy D."/>
            <person name="Schmutz J."/>
            <person name="Schrader J."/>
            <person name="Segerman B."/>
            <person name="Shin H."/>
            <person name="Siddiqui A."/>
            <person name="Sterky F."/>
            <person name="Terry A."/>
            <person name="Tsai C.J."/>
            <person name="Uberbacher E."/>
            <person name="Unneberg P."/>
            <person name="Vahala J."/>
            <person name="Wall K."/>
            <person name="Wessler S."/>
            <person name="Yang G."/>
            <person name="Yin T."/>
            <person name="Douglas C."/>
            <person name="Marra M."/>
            <person name="Sandberg G."/>
            <person name="Van de Peer Y."/>
            <person name="Rokhsar D."/>
        </authorList>
    </citation>
    <scope>NUCLEOTIDE SEQUENCE [LARGE SCALE GENOMIC DNA]</scope>
    <source>
        <strain evidence="10">cv. Nisqually</strain>
    </source>
</reference>
<comment type="pathway">
    <text evidence="1">Glycerolipid metabolism; triacylglycerol biosynthesis.</text>
</comment>
<comment type="pathway">
    <text evidence="2">Lipid metabolism.</text>
</comment>
<organism evidence="9 10">
    <name type="scientific">Populus trichocarpa</name>
    <name type="common">Western balsam poplar</name>
    <name type="synonym">Populus balsamifera subsp. trichocarpa</name>
    <dbReference type="NCBI Taxonomy" id="3694"/>
    <lineage>
        <taxon>Eukaryota</taxon>
        <taxon>Viridiplantae</taxon>
        <taxon>Streptophyta</taxon>
        <taxon>Embryophyta</taxon>
        <taxon>Tracheophyta</taxon>
        <taxon>Spermatophyta</taxon>
        <taxon>Magnoliopsida</taxon>
        <taxon>eudicotyledons</taxon>
        <taxon>Gunneridae</taxon>
        <taxon>Pentapetalae</taxon>
        <taxon>rosids</taxon>
        <taxon>fabids</taxon>
        <taxon>Malpighiales</taxon>
        <taxon>Salicaceae</taxon>
        <taxon>Saliceae</taxon>
        <taxon>Populus</taxon>
    </lineage>
</organism>
<evidence type="ECO:0000256" key="7">
    <source>
        <dbReference type="SAM" id="Phobius"/>
    </source>
</evidence>
<evidence type="ECO:0000313" key="10">
    <source>
        <dbReference type="Proteomes" id="UP000006729"/>
    </source>
</evidence>
<dbReference type="PANTHER" id="PTHR31650">
    <property type="entry name" value="O-ACYLTRANSFERASE (WSD1-LIKE) FAMILY PROTEIN"/>
    <property type="match status" value="1"/>
</dbReference>
<evidence type="ECO:0000256" key="5">
    <source>
        <dbReference type="ARBA" id="ARBA00023315"/>
    </source>
</evidence>
<keyword evidence="10" id="KW-1185">Reference proteome</keyword>
<dbReference type="Proteomes" id="UP000006729">
    <property type="component" value="Chromosome 9"/>
</dbReference>
<keyword evidence="7" id="KW-0472">Membrane</keyword>
<keyword evidence="4" id="KW-0808">Transferase</keyword>
<evidence type="ECO:0000313" key="9">
    <source>
        <dbReference type="EMBL" id="PNT20573.1"/>
    </source>
</evidence>
<dbReference type="eggNOG" id="ENOG502QTZ2">
    <property type="taxonomic scope" value="Eukaryota"/>
</dbReference>
<accession>B9HS25</accession>
<dbReference type="UniPathway" id="UPA00282"/>
<keyword evidence="7" id="KW-0812">Transmembrane</keyword>
<dbReference type="HOGENOM" id="CLU_1920688_0_0_1"/>
<sequence>MPARMDGNTGKEQISMSINTSLLIPLNINKPSWEIHVLLEQKCAILRVHHALGDGISLMTLFLAICRKASEPEAMPTLVTGRRDCGKEGKQQDGRGFLLGVLKMVWFSLAFCLVYILRVLWVSDRKTAISGGDGVEL</sequence>
<dbReference type="InterPro" id="IPR045034">
    <property type="entry name" value="O-acyltransferase_WSD1-like"/>
</dbReference>
<evidence type="ECO:0000256" key="3">
    <source>
        <dbReference type="ARBA" id="ARBA00013244"/>
    </source>
</evidence>
<dbReference type="InParanoid" id="B9HS25"/>
<feature type="domain" description="O-acyltransferase WSD1-like N-terminal" evidence="8">
    <location>
        <begin position="25"/>
        <end position="96"/>
    </location>
</feature>
<dbReference type="InterPro" id="IPR004255">
    <property type="entry name" value="O-acyltransferase_WSD1_N"/>
</dbReference>
<keyword evidence="5" id="KW-0012">Acyltransferase</keyword>
<dbReference type="STRING" id="3694.B9HS25"/>